<gene>
    <name evidence="1" type="ORF">CUN49_04920</name>
</gene>
<dbReference type="InterPro" id="IPR008306">
    <property type="entry name" value="UCP018008"/>
</dbReference>
<dbReference type="Proteomes" id="UP000229681">
    <property type="component" value="Unassembled WGS sequence"/>
</dbReference>
<accession>A0A2M8PG70</accession>
<reference evidence="1 2" key="1">
    <citation type="submission" date="2017-11" db="EMBL/GenBank/DDBJ databases">
        <title>Evolution of Phototrophy in the Chloroflexi Phylum Driven by Horizontal Gene Transfer.</title>
        <authorList>
            <person name="Ward L.M."/>
            <person name="Hemp J."/>
            <person name="Shih P.M."/>
            <person name="Mcglynn S.E."/>
            <person name="Fischer W."/>
        </authorList>
    </citation>
    <scope>NUCLEOTIDE SEQUENCE [LARGE SCALE GENOMIC DNA]</scope>
    <source>
        <strain evidence="1">JP3_13</strain>
    </source>
</reference>
<protein>
    <submittedName>
        <fullName evidence="1">DUF429 domain-containing protein</fullName>
    </submittedName>
</protein>
<evidence type="ECO:0000313" key="1">
    <source>
        <dbReference type="EMBL" id="PJF36547.1"/>
    </source>
</evidence>
<sequence length="252" mass="27576">MRAAFLGIDLAWSARNASGVAALSLSEGRARLAEAPRLARTDAEIGAFVARYADCKPLLVAIDAPLCVPNVAGRRLGDALISKAFARHGAGAHPANRMLLGKYNGGILRGEALLAQLAALGIQHTPYLEPGQDVRCAFEVYPHAAMVGLFRLARALRYKRKRGLPRAEQETAWQAYGQHLRQLAAAIPPLDLPEALLQVPWRKAEEDQRDALLCAYIGLHYWWHGAAFWQVYGTLESGYIVAPRLTFSDSAR</sequence>
<dbReference type="EMBL" id="PGTM01000046">
    <property type="protein sequence ID" value="PJF36547.1"/>
    <property type="molecule type" value="Genomic_DNA"/>
</dbReference>
<organism evidence="1 2">
    <name type="scientific">Candidatus Thermofonsia Clade 1 bacterium</name>
    <dbReference type="NCBI Taxonomy" id="2364210"/>
    <lineage>
        <taxon>Bacteria</taxon>
        <taxon>Bacillati</taxon>
        <taxon>Chloroflexota</taxon>
        <taxon>Candidatus Thermofontia</taxon>
        <taxon>Candidatus Thermofonsia Clade 1</taxon>
    </lineage>
</organism>
<proteinExistence type="predicted"/>
<dbReference type="Pfam" id="PF04250">
    <property type="entry name" value="DUF429"/>
    <property type="match status" value="1"/>
</dbReference>
<evidence type="ECO:0000313" key="2">
    <source>
        <dbReference type="Proteomes" id="UP000229681"/>
    </source>
</evidence>
<comment type="caution">
    <text evidence="1">The sequence shown here is derived from an EMBL/GenBank/DDBJ whole genome shotgun (WGS) entry which is preliminary data.</text>
</comment>
<dbReference type="InterPro" id="IPR007362">
    <property type="entry name" value="DUF429"/>
</dbReference>
<dbReference type="AlphaFoldDB" id="A0A2M8PG70"/>
<name>A0A2M8PG70_9CHLR</name>
<dbReference type="PIRSF" id="PIRSF018008">
    <property type="entry name" value="UCP018008"/>
    <property type="match status" value="1"/>
</dbReference>